<dbReference type="GO" id="GO:0005743">
    <property type="term" value="C:mitochondrial inner membrane"/>
    <property type="evidence" value="ECO:0007669"/>
    <property type="project" value="TreeGrafter"/>
</dbReference>
<keyword evidence="7 8" id="KW-0472">Membrane</keyword>
<name>A0A4Y9YXY1_9AGAM</name>
<feature type="transmembrane region" description="Helical" evidence="8">
    <location>
        <begin position="226"/>
        <end position="250"/>
    </location>
</feature>
<dbReference type="Proteomes" id="UP000298327">
    <property type="component" value="Unassembled WGS sequence"/>
</dbReference>
<dbReference type="EMBL" id="SEOQ01000243">
    <property type="protein sequence ID" value="TFY66483.1"/>
    <property type="molecule type" value="Genomic_DNA"/>
</dbReference>
<proteinExistence type="inferred from homology"/>
<dbReference type="GO" id="GO:0016765">
    <property type="term" value="F:transferase activity, transferring alkyl or aryl (other than methyl) groups"/>
    <property type="evidence" value="ECO:0007669"/>
    <property type="project" value="InterPro"/>
</dbReference>
<evidence type="ECO:0000256" key="3">
    <source>
        <dbReference type="ARBA" id="ARBA00005985"/>
    </source>
</evidence>
<evidence type="ECO:0000256" key="7">
    <source>
        <dbReference type="ARBA" id="ARBA00023136"/>
    </source>
</evidence>
<evidence type="ECO:0000256" key="5">
    <source>
        <dbReference type="ARBA" id="ARBA00022692"/>
    </source>
</evidence>
<feature type="transmembrane region" description="Helical" evidence="8">
    <location>
        <begin position="187"/>
        <end position="205"/>
    </location>
</feature>
<evidence type="ECO:0000313" key="10">
    <source>
        <dbReference type="Proteomes" id="UP000298327"/>
    </source>
</evidence>
<evidence type="ECO:0000313" key="9">
    <source>
        <dbReference type="EMBL" id="TFY66483.1"/>
    </source>
</evidence>
<reference evidence="9 10" key="1">
    <citation type="submission" date="2019-02" db="EMBL/GenBank/DDBJ databases">
        <title>Genome sequencing of the rare red list fungi Dentipellis fragilis.</title>
        <authorList>
            <person name="Buettner E."/>
            <person name="Kellner H."/>
        </authorList>
    </citation>
    <scope>NUCLEOTIDE SEQUENCE [LARGE SCALE GENOMIC DNA]</scope>
    <source>
        <strain evidence="9 10">DSM 105465</strain>
    </source>
</reference>
<dbReference type="PANTHER" id="PTHR11048">
    <property type="entry name" value="PRENYLTRANSFERASES"/>
    <property type="match status" value="1"/>
</dbReference>
<dbReference type="GO" id="GO:0006744">
    <property type="term" value="P:ubiquinone biosynthetic process"/>
    <property type="evidence" value="ECO:0007669"/>
    <property type="project" value="TreeGrafter"/>
</dbReference>
<keyword evidence="4" id="KW-0808">Transferase</keyword>
<dbReference type="Pfam" id="PF01040">
    <property type="entry name" value="UbiA"/>
    <property type="match status" value="1"/>
</dbReference>
<gene>
    <name evidence="9" type="ORF">EVG20_g4600</name>
</gene>
<dbReference type="Gene3D" id="1.20.120.1780">
    <property type="entry name" value="UbiA prenyltransferase"/>
    <property type="match status" value="1"/>
</dbReference>
<organism evidence="9 10">
    <name type="scientific">Dentipellis fragilis</name>
    <dbReference type="NCBI Taxonomy" id="205917"/>
    <lineage>
        <taxon>Eukaryota</taxon>
        <taxon>Fungi</taxon>
        <taxon>Dikarya</taxon>
        <taxon>Basidiomycota</taxon>
        <taxon>Agaricomycotina</taxon>
        <taxon>Agaricomycetes</taxon>
        <taxon>Russulales</taxon>
        <taxon>Hericiaceae</taxon>
        <taxon>Dentipellis</taxon>
    </lineage>
</organism>
<keyword evidence="6 8" id="KW-1133">Transmembrane helix</keyword>
<dbReference type="OrthoDB" id="18170at2759"/>
<dbReference type="InterPro" id="IPR039653">
    <property type="entry name" value="Prenyltransferase"/>
</dbReference>
<feature type="transmembrane region" description="Helical" evidence="8">
    <location>
        <begin position="286"/>
        <end position="307"/>
    </location>
</feature>
<dbReference type="AlphaFoldDB" id="A0A4Y9YXY1"/>
<dbReference type="Gene3D" id="1.10.357.140">
    <property type="entry name" value="UbiA prenyltransferase"/>
    <property type="match status" value="1"/>
</dbReference>
<feature type="transmembrane region" description="Helical" evidence="8">
    <location>
        <begin position="30"/>
        <end position="51"/>
    </location>
</feature>
<evidence type="ECO:0000256" key="4">
    <source>
        <dbReference type="ARBA" id="ARBA00022679"/>
    </source>
</evidence>
<dbReference type="InterPro" id="IPR000537">
    <property type="entry name" value="UbiA_prenyltransferase"/>
</dbReference>
<feature type="transmembrane region" description="Helical" evidence="8">
    <location>
        <begin position="112"/>
        <end position="133"/>
    </location>
</feature>
<dbReference type="InterPro" id="IPR044878">
    <property type="entry name" value="UbiA_sf"/>
</dbReference>
<feature type="transmembrane region" description="Helical" evidence="8">
    <location>
        <begin position="256"/>
        <end position="274"/>
    </location>
</feature>
<sequence length="317" mass="35630">MISKHSALLALPTAAELRACADLCRMSGYHLTGFWAVWTPTAWSILMAYHIQHDISIQAVLSCLARYVPLCIGIQCFMMTFDDLMDYDLDLLVARTRSRPIPRGAISLPRAWMFFFLQAMVGLYCGKTYLSAASIHLSMMTWPILFTYPTYKRWTSLAPIPLGVVFNIGTCMGWSDISTSPQIDWPVVLPLYLAACMWTVCYETIYQHQDRADDEKAGIYSMARLCGDWTISVCMATGMGYFAILGFLGIKNGHGAQFFFAVALAGWLVLRRLLRTDINRPESCREFFLGMPFISQLGLVGLASDVISHRLFHGIPL</sequence>
<comment type="cofactor">
    <cofactor evidence="1">
        <name>Mg(2+)</name>
        <dbReference type="ChEBI" id="CHEBI:18420"/>
    </cofactor>
</comment>
<accession>A0A4Y9YXY1</accession>
<evidence type="ECO:0000256" key="6">
    <source>
        <dbReference type="ARBA" id="ARBA00022989"/>
    </source>
</evidence>
<dbReference type="STRING" id="205917.A0A4Y9YXY1"/>
<comment type="similarity">
    <text evidence="3">Belongs to the UbiA prenyltransferase family.</text>
</comment>
<dbReference type="FunFam" id="1.20.120.1780:FF:000001">
    <property type="entry name" value="4-hydroxybenzoate octaprenyltransferase"/>
    <property type="match status" value="1"/>
</dbReference>
<protein>
    <submittedName>
        <fullName evidence="9">Uncharacterized protein</fullName>
    </submittedName>
</protein>
<evidence type="ECO:0000256" key="8">
    <source>
        <dbReference type="SAM" id="Phobius"/>
    </source>
</evidence>
<dbReference type="PANTHER" id="PTHR11048:SF28">
    <property type="entry name" value="4-HYDROXYBENZOATE POLYPRENYLTRANSFERASE, MITOCHONDRIAL"/>
    <property type="match status" value="1"/>
</dbReference>
<comment type="caution">
    <text evidence="9">The sequence shown here is derived from an EMBL/GenBank/DDBJ whole genome shotgun (WGS) entry which is preliminary data.</text>
</comment>
<dbReference type="CDD" id="cd13959">
    <property type="entry name" value="PT_UbiA_COQ2"/>
    <property type="match status" value="1"/>
</dbReference>
<evidence type="ECO:0000256" key="1">
    <source>
        <dbReference type="ARBA" id="ARBA00001946"/>
    </source>
</evidence>
<keyword evidence="5 8" id="KW-0812">Transmembrane</keyword>
<keyword evidence="10" id="KW-1185">Reference proteome</keyword>
<comment type="subcellular location">
    <subcellularLocation>
        <location evidence="2">Membrane</location>
        <topology evidence="2">Multi-pass membrane protein</topology>
    </subcellularLocation>
</comment>
<feature type="transmembrane region" description="Helical" evidence="8">
    <location>
        <begin position="154"/>
        <end position="175"/>
    </location>
</feature>
<feature type="transmembrane region" description="Helical" evidence="8">
    <location>
        <begin position="63"/>
        <end position="81"/>
    </location>
</feature>
<evidence type="ECO:0000256" key="2">
    <source>
        <dbReference type="ARBA" id="ARBA00004141"/>
    </source>
</evidence>